<feature type="region of interest" description="Disordered" evidence="1">
    <location>
        <begin position="1"/>
        <end position="31"/>
    </location>
</feature>
<reference evidence="2 3" key="1">
    <citation type="submission" date="2019-03" db="EMBL/GenBank/DDBJ databases">
        <title>First draft genome of Liparis tanakae, snailfish: a comprehensive survey of snailfish specific genes.</title>
        <authorList>
            <person name="Kim W."/>
            <person name="Song I."/>
            <person name="Jeong J.-H."/>
            <person name="Kim D."/>
            <person name="Kim S."/>
            <person name="Ryu S."/>
            <person name="Song J.Y."/>
            <person name="Lee S.K."/>
        </authorList>
    </citation>
    <scope>NUCLEOTIDE SEQUENCE [LARGE SCALE GENOMIC DNA]</scope>
    <source>
        <tissue evidence="2">Muscle</tissue>
    </source>
</reference>
<sequence length="137" mass="14870">MPHSNQSYRGNPTLGPDVTGESGQSRVDPAEEWPQHIFSGWPCGVPLEVSVSVSDPRRSEPAWSVKAGGKGVNDPNSPLHPFLRGCPPDTGSLSEPYDTSAAARHHMTYWDLSENPTEGLFWCFSQSAHVLSSALQL</sequence>
<evidence type="ECO:0000313" key="2">
    <source>
        <dbReference type="EMBL" id="TNN59644.1"/>
    </source>
</evidence>
<name>A0A4Z2H499_9TELE</name>
<comment type="caution">
    <text evidence="2">The sequence shown here is derived from an EMBL/GenBank/DDBJ whole genome shotgun (WGS) entry which is preliminary data.</text>
</comment>
<gene>
    <name evidence="2" type="ORF">EYF80_030130</name>
</gene>
<dbReference type="Proteomes" id="UP000314294">
    <property type="component" value="Unassembled WGS sequence"/>
</dbReference>
<evidence type="ECO:0000313" key="3">
    <source>
        <dbReference type="Proteomes" id="UP000314294"/>
    </source>
</evidence>
<protein>
    <submittedName>
        <fullName evidence="2">Uncharacterized protein</fullName>
    </submittedName>
</protein>
<accession>A0A4Z2H499</accession>
<proteinExistence type="predicted"/>
<dbReference type="AlphaFoldDB" id="A0A4Z2H499"/>
<feature type="region of interest" description="Disordered" evidence="1">
    <location>
        <begin position="59"/>
        <end position="98"/>
    </location>
</feature>
<feature type="compositionally biased region" description="Polar residues" evidence="1">
    <location>
        <begin position="1"/>
        <end position="10"/>
    </location>
</feature>
<evidence type="ECO:0000256" key="1">
    <source>
        <dbReference type="SAM" id="MobiDB-lite"/>
    </source>
</evidence>
<dbReference type="EMBL" id="SRLO01000351">
    <property type="protein sequence ID" value="TNN59644.1"/>
    <property type="molecule type" value="Genomic_DNA"/>
</dbReference>
<keyword evidence="3" id="KW-1185">Reference proteome</keyword>
<organism evidence="2 3">
    <name type="scientific">Liparis tanakae</name>
    <name type="common">Tanaka's snailfish</name>
    <dbReference type="NCBI Taxonomy" id="230148"/>
    <lineage>
        <taxon>Eukaryota</taxon>
        <taxon>Metazoa</taxon>
        <taxon>Chordata</taxon>
        <taxon>Craniata</taxon>
        <taxon>Vertebrata</taxon>
        <taxon>Euteleostomi</taxon>
        <taxon>Actinopterygii</taxon>
        <taxon>Neopterygii</taxon>
        <taxon>Teleostei</taxon>
        <taxon>Neoteleostei</taxon>
        <taxon>Acanthomorphata</taxon>
        <taxon>Eupercaria</taxon>
        <taxon>Perciformes</taxon>
        <taxon>Cottioidei</taxon>
        <taxon>Cottales</taxon>
        <taxon>Liparidae</taxon>
        <taxon>Liparis</taxon>
    </lineage>
</organism>